<gene>
    <name evidence="1" type="ORF">Tcan_18988</name>
</gene>
<name>A0A0B2VYC7_TOXCA</name>
<dbReference type="OMA" id="QLRRENC"/>
<dbReference type="Proteomes" id="UP000031036">
    <property type="component" value="Unassembled WGS sequence"/>
</dbReference>
<dbReference type="STRING" id="6265.A0A0B2VYC7"/>
<sequence>MGMEPCSLLELGQLMSSRAMIPLSSGSLLGAQMCSLSPQLQSLFALQLAAAASQLPLAAVPAQSQTQAQPSVANCVKLGAETKLQQQQTGGGPVVCGGADRLVKPVPLKSDLCIVDESNCLSKKISTSELALNGTVNPNTALSLEKLLEENLKEPALSLAKMMLAENGRAEARKRDELSAQVEQLRRENCILRGALSRNTLCIPQTLTQKTSIC</sequence>
<dbReference type="AlphaFoldDB" id="A0A0B2VYC7"/>
<dbReference type="EMBL" id="JPKZ01000622">
    <property type="protein sequence ID" value="KHN86434.1"/>
    <property type="molecule type" value="Genomic_DNA"/>
</dbReference>
<dbReference type="OrthoDB" id="10624584at2759"/>
<keyword evidence="2" id="KW-1185">Reference proteome</keyword>
<evidence type="ECO:0000313" key="2">
    <source>
        <dbReference type="Proteomes" id="UP000031036"/>
    </source>
</evidence>
<evidence type="ECO:0000313" key="1">
    <source>
        <dbReference type="EMBL" id="KHN86434.1"/>
    </source>
</evidence>
<comment type="caution">
    <text evidence="1">The sequence shown here is derived from an EMBL/GenBank/DDBJ whole genome shotgun (WGS) entry which is preliminary data.</text>
</comment>
<proteinExistence type="predicted"/>
<accession>A0A0B2VYC7</accession>
<organism evidence="1 2">
    <name type="scientific">Toxocara canis</name>
    <name type="common">Canine roundworm</name>
    <dbReference type="NCBI Taxonomy" id="6265"/>
    <lineage>
        <taxon>Eukaryota</taxon>
        <taxon>Metazoa</taxon>
        <taxon>Ecdysozoa</taxon>
        <taxon>Nematoda</taxon>
        <taxon>Chromadorea</taxon>
        <taxon>Rhabditida</taxon>
        <taxon>Spirurina</taxon>
        <taxon>Ascaridomorpha</taxon>
        <taxon>Ascaridoidea</taxon>
        <taxon>Toxocaridae</taxon>
        <taxon>Toxocara</taxon>
    </lineage>
</organism>
<protein>
    <submittedName>
        <fullName evidence="1">Uncharacterized protein</fullName>
    </submittedName>
</protein>
<reference evidence="1 2" key="1">
    <citation type="submission" date="2014-11" db="EMBL/GenBank/DDBJ databases">
        <title>Genetic blueprint of the zoonotic pathogen Toxocara canis.</title>
        <authorList>
            <person name="Zhu X.-Q."/>
            <person name="Korhonen P.K."/>
            <person name="Cai H."/>
            <person name="Young N.D."/>
            <person name="Nejsum P."/>
            <person name="von Samson-Himmelstjerna G."/>
            <person name="Boag P.R."/>
            <person name="Tan P."/>
            <person name="Li Q."/>
            <person name="Min J."/>
            <person name="Yang Y."/>
            <person name="Wang X."/>
            <person name="Fang X."/>
            <person name="Hall R.S."/>
            <person name="Hofmann A."/>
            <person name="Sternberg P.W."/>
            <person name="Jex A.R."/>
            <person name="Gasser R.B."/>
        </authorList>
    </citation>
    <scope>NUCLEOTIDE SEQUENCE [LARGE SCALE GENOMIC DNA]</scope>
    <source>
        <strain evidence="1">PN_DK_2014</strain>
    </source>
</reference>